<accession>A0ABP9C453</accession>
<dbReference type="InterPro" id="IPR036388">
    <property type="entry name" value="WH-like_DNA-bd_sf"/>
</dbReference>
<dbReference type="InterPro" id="IPR011990">
    <property type="entry name" value="TPR-like_helical_dom_sf"/>
</dbReference>
<name>A0ABP9C453_9PSEU</name>
<comment type="caution">
    <text evidence="2">The sequence shown here is derived from an EMBL/GenBank/DDBJ whole genome shotgun (WGS) entry which is preliminary data.</text>
</comment>
<dbReference type="InterPro" id="IPR000792">
    <property type="entry name" value="Tscrpt_reg_LuxR_C"/>
</dbReference>
<dbReference type="InterPro" id="IPR027417">
    <property type="entry name" value="P-loop_NTPase"/>
</dbReference>
<proteinExistence type="predicted"/>
<keyword evidence="3" id="KW-1185">Reference proteome</keyword>
<dbReference type="SUPFAM" id="SSF46894">
    <property type="entry name" value="C-terminal effector domain of the bipartite response regulators"/>
    <property type="match status" value="1"/>
</dbReference>
<evidence type="ECO:0000313" key="3">
    <source>
        <dbReference type="Proteomes" id="UP001500928"/>
    </source>
</evidence>
<feature type="domain" description="HTH luxR-type" evidence="1">
    <location>
        <begin position="813"/>
        <end position="878"/>
    </location>
</feature>
<dbReference type="EMBL" id="BAABHO010000045">
    <property type="protein sequence ID" value="GAA4803547.1"/>
    <property type="molecule type" value="Genomic_DNA"/>
</dbReference>
<protein>
    <submittedName>
        <fullName evidence="2">LuxR family transcriptional regulator</fullName>
    </submittedName>
</protein>
<dbReference type="RefSeq" id="WP_345420957.1">
    <property type="nucleotide sequence ID" value="NZ_BAABHO010000045.1"/>
</dbReference>
<dbReference type="SMART" id="SM00421">
    <property type="entry name" value="HTH_LUXR"/>
    <property type="match status" value="1"/>
</dbReference>
<reference evidence="3" key="1">
    <citation type="journal article" date="2019" name="Int. J. Syst. Evol. Microbiol.">
        <title>The Global Catalogue of Microorganisms (GCM) 10K type strain sequencing project: providing services to taxonomists for standard genome sequencing and annotation.</title>
        <authorList>
            <consortium name="The Broad Institute Genomics Platform"/>
            <consortium name="The Broad Institute Genome Sequencing Center for Infectious Disease"/>
            <person name="Wu L."/>
            <person name="Ma J."/>
        </authorList>
    </citation>
    <scope>NUCLEOTIDE SEQUENCE [LARGE SCALE GENOMIC DNA]</scope>
    <source>
        <strain evidence="3">JCM 17979</strain>
    </source>
</reference>
<gene>
    <name evidence="2" type="ORF">GCM10023200_46000</name>
</gene>
<dbReference type="CDD" id="cd06170">
    <property type="entry name" value="LuxR_C_like"/>
    <property type="match status" value="1"/>
</dbReference>
<dbReference type="PROSITE" id="PS50043">
    <property type="entry name" value="HTH_LUXR_2"/>
    <property type="match status" value="1"/>
</dbReference>
<evidence type="ECO:0000313" key="2">
    <source>
        <dbReference type="EMBL" id="GAA4803547.1"/>
    </source>
</evidence>
<sequence>MSGDEREWPLAGRAEALGTVQRIAARRERAGVIAVGPPGVGRTRFARAALVGVGSTAPADGHPDGPSWHPVWVMASRATRTIPLGALSHLLPELDQGDGSPGWLLHEARQVLLRAKGAATLLLGVDDVHLLDETSAVLLHQLASSGDAFLVLTAPTGVSVPEPVFALWKESLVERIDLPELTRQESDDLVVTVLGGHVDAATLHRLWSLSLGNPLFLRELVLGARASGALTATGRVWHTDGTIPISPRLAEIMHQRTEGSAPLEQTLMRLLAFGQPLGSDLAAELTSPETVEALEDRGIVTSRRTGRRVEVLLAHPLHTEVLRRAATPYQERQHYQRLADALESRGVRREEDHRRLLAWRVGQGAWSDPSDLVAAAAGAVDTDPVLAERLLREAATVGDAGAQLDHARVLVRLGRSVDAEEVLGPLARDEDPSPDLRVTVALTRAYNLLWGLRDAAGARRAVADAGDDLPDSAEAAVLRAFALLLGGDHLGASGVVADLVEEPRADDAPLAALAVAATAAARAGRAAEARRLADRGLESKGQDPTGGWMLVELTAARWYADLETGRLDEAEATAVAAHGRAVEDGQRTTAALGATWIGIVAARRGRLGTATRWLLEAAAGVPADSFLFTVPLVSELAIAISSLGNTPRARSVFEEAGDLGVDGPFPGSAGAAQVWLAGEVGQTTEAERIALEVADGPATLGARVAALHTAVRLGITGPVTERLEELTRDTASGLLMLYAAHGRALAEGDGEALDEVADGFAAAGLLLDAAETAAQAAVVHRAHGATGSGGGSASRARAWAESCEDASTPALEQLDGVADLTRREMEIASLAASGLTSKAIAGQLVVSVRTVDNILRMVYAKLGVSGRGDLAQVSGIRTTR</sequence>
<evidence type="ECO:0000259" key="1">
    <source>
        <dbReference type="PROSITE" id="PS50043"/>
    </source>
</evidence>
<dbReference type="Pfam" id="PF00196">
    <property type="entry name" value="GerE"/>
    <property type="match status" value="1"/>
</dbReference>
<dbReference type="InterPro" id="IPR016032">
    <property type="entry name" value="Sig_transdc_resp-reg_C-effctor"/>
</dbReference>
<dbReference type="Gene3D" id="1.25.40.10">
    <property type="entry name" value="Tetratricopeptide repeat domain"/>
    <property type="match status" value="1"/>
</dbReference>
<dbReference type="Gene3D" id="3.40.50.300">
    <property type="entry name" value="P-loop containing nucleotide triphosphate hydrolases"/>
    <property type="match status" value="1"/>
</dbReference>
<dbReference type="Proteomes" id="UP001500928">
    <property type="component" value="Unassembled WGS sequence"/>
</dbReference>
<dbReference type="PRINTS" id="PR00038">
    <property type="entry name" value="HTHLUXR"/>
</dbReference>
<organism evidence="2 3">
    <name type="scientific">Actinomycetospora chlora</name>
    <dbReference type="NCBI Taxonomy" id="663608"/>
    <lineage>
        <taxon>Bacteria</taxon>
        <taxon>Bacillati</taxon>
        <taxon>Actinomycetota</taxon>
        <taxon>Actinomycetes</taxon>
        <taxon>Pseudonocardiales</taxon>
        <taxon>Pseudonocardiaceae</taxon>
        <taxon>Actinomycetospora</taxon>
    </lineage>
</organism>
<dbReference type="Gene3D" id="1.10.10.10">
    <property type="entry name" value="Winged helix-like DNA-binding domain superfamily/Winged helix DNA-binding domain"/>
    <property type="match status" value="1"/>
</dbReference>
<dbReference type="SUPFAM" id="SSF52540">
    <property type="entry name" value="P-loop containing nucleoside triphosphate hydrolases"/>
    <property type="match status" value="1"/>
</dbReference>